<accession>A0A251TWR2</accession>
<protein>
    <submittedName>
        <fullName evidence="4">Putative SAUR-like auxin-responsive protein family</fullName>
    </submittedName>
    <submittedName>
        <fullName evidence="3">Small auxin-up RNA</fullName>
    </submittedName>
</protein>
<dbReference type="EMBL" id="CM007898">
    <property type="protein sequence ID" value="OTG15578.1"/>
    <property type="molecule type" value="Genomic_DNA"/>
</dbReference>
<comment type="similarity">
    <text evidence="1">Belongs to the ARG7 family.</text>
</comment>
<dbReference type="AlphaFoldDB" id="A0A251TWR2"/>
<gene>
    <name evidence="4" type="ORF">HannXRQ_Chr09g0261931</name>
    <name evidence="3" type="ORF">HanXRQr2_Chr06g0261571</name>
</gene>
<organism evidence="4 5">
    <name type="scientific">Helianthus annuus</name>
    <name type="common">Common sunflower</name>
    <dbReference type="NCBI Taxonomy" id="4232"/>
    <lineage>
        <taxon>Eukaryota</taxon>
        <taxon>Viridiplantae</taxon>
        <taxon>Streptophyta</taxon>
        <taxon>Embryophyta</taxon>
        <taxon>Tracheophyta</taxon>
        <taxon>Spermatophyta</taxon>
        <taxon>Magnoliopsida</taxon>
        <taxon>eudicotyledons</taxon>
        <taxon>Gunneridae</taxon>
        <taxon>Pentapetalae</taxon>
        <taxon>asterids</taxon>
        <taxon>campanulids</taxon>
        <taxon>Asterales</taxon>
        <taxon>Asteraceae</taxon>
        <taxon>Asteroideae</taxon>
        <taxon>Heliantheae alliance</taxon>
        <taxon>Heliantheae</taxon>
        <taxon>Helianthus</taxon>
    </lineage>
</organism>
<proteinExistence type="inferred from homology"/>
<name>A0A251TWR2_HELAN</name>
<dbReference type="PANTHER" id="PTHR31374">
    <property type="entry name" value="AUXIN-INDUCED PROTEIN-LIKE-RELATED"/>
    <property type="match status" value="1"/>
</dbReference>
<dbReference type="OrthoDB" id="762405at2759"/>
<keyword evidence="5" id="KW-1185">Reference proteome</keyword>
<dbReference type="OMA" id="VNMITQI"/>
<evidence type="ECO:0000313" key="3">
    <source>
        <dbReference type="EMBL" id="KAF5802617.1"/>
    </source>
</evidence>
<sequence>MPPPAKTRNKIRQIVRLKHAIQRWRHRCITTASFTSTSTSDSDSETETERRRTPSAGTLAVYVGSERHRFVIPTRFLNLPVFLSLLKKAEEEFGFQTTGGLVIPCDVTFFKRLLQVLNRDDNGLSKLDLDDFTAMFADLNIDSTAHCKDVNVNDFSNGFNLSQKARV</sequence>
<dbReference type="PANTHER" id="PTHR31374:SF203">
    <property type="entry name" value="AUXIN-RESPONSIVE PROTEIN SAUR71-LIKE"/>
    <property type="match status" value="1"/>
</dbReference>
<reference evidence="4" key="2">
    <citation type="submission" date="2017-02" db="EMBL/GenBank/DDBJ databases">
        <title>Sunflower complete genome.</title>
        <authorList>
            <person name="Langlade N."/>
            <person name="Munos S."/>
        </authorList>
    </citation>
    <scope>NUCLEOTIDE SEQUENCE [LARGE SCALE GENOMIC DNA]</scope>
    <source>
        <tissue evidence="4">Leaves</tissue>
    </source>
</reference>
<evidence type="ECO:0000313" key="4">
    <source>
        <dbReference type="EMBL" id="OTG15578.1"/>
    </source>
</evidence>
<evidence type="ECO:0000256" key="2">
    <source>
        <dbReference type="SAM" id="MobiDB-lite"/>
    </source>
</evidence>
<dbReference type="InterPro" id="IPR003676">
    <property type="entry name" value="SAUR_fam"/>
</dbReference>
<evidence type="ECO:0000256" key="1">
    <source>
        <dbReference type="ARBA" id="ARBA00006974"/>
    </source>
</evidence>
<dbReference type="EMBL" id="MNCJ02000321">
    <property type="protein sequence ID" value="KAF5802617.1"/>
    <property type="molecule type" value="Genomic_DNA"/>
</dbReference>
<reference evidence="3" key="3">
    <citation type="submission" date="2020-06" db="EMBL/GenBank/DDBJ databases">
        <title>Helianthus annuus Genome sequencing and assembly Release 2.</title>
        <authorList>
            <person name="Gouzy J."/>
            <person name="Langlade N."/>
            <person name="Munos S."/>
        </authorList>
    </citation>
    <scope>NUCLEOTIDE SEQUENCE</scope>
    <source>
        <tissue evidence="3">Leaves</tissue>
    </source>
</reference>
<dbReference type="Proteomes" id="UP000215914">
    <property type="component" value="Chromosome 9"/>
</dbReference>
<evidence type="ECO:0000313" key="5">
    <source>
        <dbReference type="Proteomes" id="UP000215914"/>
    </source>
</evidence>
<dbReference type="Pfam" id="PF02519">
    <property type="entry name" value="Auxin_inducible"/>
    <property type="match status" value="1"/>
</dbReference>
<dbReference type="Gramene" id="mRNA:HanXRQr2_Chr06g0261571">
    <property type="protein sequence ID" value="CDS:HanXRQr2_Chr06g0261571.1"/>
    <property type="gene ID" value="HanXRQr2_Chr06g0261571"/>
</dbReference>
<dbReference type="GO" id="GO:0009733">
    <property type="term" value="P:response to auxin"/>
    <property type="evidence" value="ECO:0007669"/>
    <property type="project" value="InterPro"/>
</dbReference>
<dbReference type="InParanoid" id="A0A251TWR2"/>
<reference evidence="3 5" key="1">
    <citation type="journal article" date="2017" name="Nature">
        <title>The sunflower genome provides insights into oil metabolism, flowering and Asterid evolution.</title>
        <authorList>
            <person name="Badouin H."/>
            <person name="Gouzy J."/>
            <person name="Grassa C.J."/>
            <person name="Murat F."/>
            <person name="Staton S.E."/>
            <person name="Cottret L."/>
            <person name="Lelandais-Briere C."/>
            <person name="Owens G.L."/>
            <person name="Carrere S."/>
            <person name="Mayjonade B."/>
            <person name="Legrand L."/>
            <person name="Gill N."/>
            <person name="Kane N.C."/>
            <person name="Bowers J.E."/>
            <person name="Hubner S."/>
            <person name="Bellec A."/>
            <person name="Berard A."/>
            <person name="Berges H."/>
            <person name="Blanchet N."/>
            <person name="Boniface M.C."/>
            <person name="Brunel D."/>
            <person name="Catrice O."/>
            <person name="Chaidir N."/>
            <person name="Claudel C."/>
            <person name="Donnadieu C."/>
            <person name="Faraut T."/>
            <person name="Fievet G."/>
            <person name="Helmstetter N."/>
            <person name="King M."/>
            <person name="Knapp S.J."/>
            <person name="Lai Z."/>
            <person name="Le Paslier M.C."/>
            <person name="Lippi Y."/>
            <person name="Lorenzon L."/>
            <person name="Mandel J.R."/>
            <person name="Marage G."/>
            <person name="Marchand G."/>
            <person name="Marquand E."/>
            <person name="Bret-Mestries E."/>
            <person name="Morien E."/>
            <person name="Nambeesan S."/>
            <person name="Nguyen T."/>
            <person name="Pegot-Espagnet P."/>
            <person name="Pouilly N."/>
            <person name="Raftis F."/>
            <person name="Sallet E."/>
            <person name="Schiex T."/>
            <person name="Thomas J."/>
            <person name="Vandecasteele C."/>
            <person name="Vares D."/>
            <person name="Vear F."/>
            <person name="Vautrin S."/>
            <person name="Crespi M."/>
            <person name="Mangin B."/>
            <person name="Burke J.M."/>
            <person name="Salse J."/>
            <person name="Munos S."/>
            <person name="Vincourt P."/>
            <person name="Rieseberg L.H."/>
            <person name="Langlade N.B."/>
        </authorList>
    </citation>
    <scope>NUCLEOTIDE SEQUENCE [LARGE SCALE GENOMIC DNA]</scope>
    <source>
        <strain evidence="5">cv. SF193</strain>
        <tissue evidence="3">Leaves</tissue>
    </source>
</reference>
<feature type="region of interest" description="Disordered" evidence="2">
    <location>
        <begin position="35"/>
        <end position="54"/>
    </location>
</feature>